<evidence type="ECO:0000259" key="9">
    <source>
        <dbReference type="PROSITE" id="PS50215"/>
    </source>
</evidence>
<feature type="domain" description="Peptidase M12B" evidence="9">
    <location>
        <begin position="345"/>
        <end position="558"/>
    </location>
</feature>
<dbReference type="SUPFAM" id="SSF57552">
    <property type="entry name" value="Blood coagulation inhibitor (disintegrin)"/>
    <property type="match status" value="1"/>
</dbReference>
<keyword evidence="1" id="KW-1015">Disulfide bond</keyword>
<dbReference type="InterPro" id="IPR001590">
    <property type="entry name" value="Peptidase_M12B"/>
</dbReference>
<dbReference type="EMBL" id="JAEVFJ010000012">
    <property type="protein sequence ID" value="KAH8101428.1"/>
    <property type="molecule type" value="Genomic_DNA"/>
</dbReference>
<evidence type="ECO:0000313" key="11">
    <source>
        <dbReference type="Proteomes" id="UP000813824"/>
    </source>
</evidence>
<evidence type="ECO:0000313" key="10">
    <source>
        <dbReference type="EMBL" id="KAH8101428.1"/>
    </source>
</evidence>
<sequence>MSPYSRIYSLLIALVLGIQARQNEGKDGFAGGDELKLNSYVAASSAPPRPIKRIAHPSTLSLDVLPRRSPPAGNYGRRSFPIDAPILRHTDSFRLKLSAFDDVFHLHLRPNEHLIHPAARINHYRIGPDGKSVLSHTEPLLPDSVKAYWGEVVHANASPERMREDAAGVWPRPSGKSELGWARITVHDAGDSSRAPVFEGAFSVNGDVHHVTTKEQYMRTKHHMDPHIQLINEGDDEELVIWRDSDVMTPHEHQAALGLDNGPMPIVPARTCAHDTLSFNTDPLENQALRRPIEPATSWYDPFGFLDTRFANSSLTRRDDVAGGGLGTNFVDNIGSNAGCPSTQKVVYMGVAADCEYTKQYGSASNASQHIIANFNTASALYKTTFNVSLGIVELEVHDPQCPSAPDSATPWNRACSDTITLNDRLSMFSDWRGKKGDDGAGLWHLMSGCPTGTEVGIAWLATLCQTTASGSPGSVVSGTAVSTSGRVEWQVIAHEIGHNFGAIHDCADGCESNSGQCCPLSAGSCSANSQFIMSPVAQTSEMKFSPCTLGNICSLMTGNSGGKTNTGCLIDASNARKTISLQMCGNGIVEEGEECDPGSGAESSCCDATTCKLRAGAVCDPQSSPCCTEQCGFAPTTQVCRPSKDNSCDTAEMCTGNSSSCPTDIFSPNGQSCGSGGLSCANGVCTSLDKQCQIVGASMNLKKACPNQNDKSCQVSCQDPSVANQCIILQSALVDGSPCGYGGTCVSGNCQTGSFLDTAKSWYTKNLQISIPVTVVVGIIVILILWGLLRAMHRCAIGSGRKERKSMRRLSSWGNAPPMVQIPPTPGPTAYPRPGPNVPPPSTYPRNSRHGTSNSWDRQQRQPPSLTPGYAGHRPSRSTGSAYEGQGQGHYAPQFNMPAPSHSPPQQRPY</sequence>
<dbReference type="PANTHER" id="PTHR11905:SF159">
    <property type="entry name" value="ADAM METALLOPROTEASE"/>
    <property type="match status" value="1"/>
</dbReference>
<dbReference type="CDD" id="cd04271">
    <property type="entry name" value="ZnMc_ADAM_fungal"/>
    <property type="match status" value="1"/>
</dbReference>
<name>A0A8K0XQK9_9AGAR</name>
<evidence type="ECO:0000259" key="8">
    <source>
        <dbReference type="PROSITE" id="PS50214"/>
    </source>
</evidence>
<accession>A0A8K0XQK9</accession>
<dbReference type="PROSITE" id="PS50215">
    <property type="entry name" value="ADAM_MEPRO"/>
    <property type="match status" value="1"/>
</dbReference>
<keyword evidence="4" id="KW-0479">Metal-binding</keyword>
<keyword evidence="6" id="KW-0812">Transmembrane</keyword>
<feature type="binding site" evidence="4">
    <location>
        <position position="505"/>
    </location>
    <ligand>
        <name>Zn(2+)</name>
        <dbReference type="ChEBI" id="CHEBI:29105"/>
        <note>catalytic</note>
    </ligand>
</feature>
<keyword evidence="7" id="KW-0732">Signal</keyword>
<feature type="compositionally biased region" description="Pro residues" evidence="5">
    <location>
        <begin position="821"/>
        <end position="844"/>
    </location>
</feature>
<dbReference type="InterPro" id="IPR036436">
    <property type="entry name" value="Disintegrin_dom_sf"/>
</dbReference>
<feature type="binding site" evidence="4">
    <location>
        <position position="499"/>
    </location>
    <ligand>
        <name>Zn(2+)</name>
        <dbReference type="ChEBI" id="CHEBI:29105"/>
        <note>catalytic</note>
    </ligand>
</feature>
<proteinExistence type="predicted"/>
<protein>
    <recommendedName>
        <fullName evidence="3">Disintegrin and metalloproteinase domain-containing protein B</fullName>
    </recommendedName>
</protein>
<evidence type="ECO:0000256" key="3">
    <source>
        <dbReference type="ARBA" id="ARBA00074021"/>
    </source>
</evidence>
<comment type="function">
    <text evidence="2">Probable zinc protease.</text>
</comment>
<evidence type="ECO:0000256" key="4">
    <source>
        <dbReference type="PROSITE-ProRule" id="PRU00276"/>
    </source>
</evidence>
<dbReference type="GO" id="GO:0006508">
    <property type="term" value="P:proteolysis"/>
    <property type="evidence" value="ECO:0007669"/>
    <property type="project" value="InterPro"/>
</dbReference>
<keyword evidence="11" id="KW-1185">Reference proteome</keyword>
<dbReference type="GO" id="GO:0046872">
    <property type="term" value="F:metal ion binding"/>
    <property type="evidence" value="ECO:0007669"/>
    <property type="project" value="UniProtKB-KW"/>
</dbReference>
<evidence type="ECO:0000256" key="6">
    <source>
        <dbReference type="SAM" id="Phobius"/>
    </source>
</evidence>
<evidence type="ECO:0000256" key="5">
    <source>
        <dbReference type="SAM" id="MobiDB-lite"/>
    </source>
</evidence>
<dbReference type="FunFam" id="4.10.70.10:FF:000003">
    <property type="entry name" value="Disintegrin and metalloproteinase domain-containing protein 17"/>
    <property type="match status" value="1"/>
</dbReference>
<feature type="signal peptide" evidence="7">
    <location>
        <begin position="1"/>
        <end position="25"/>
    </location>
</feature>
<dbReference type="InterPro" id="IPR001762">
    <property type="entry name" value="Disintegrin_dom"/>
</dbReference>
<evidence type="ECO:0000256" key="7">
    <source>
        <dbReference type="SAM" id="SignalP"/>
    </source>
</evidence>
<dbReference type="Pfam" id="PF13583">
    <property type="entry name" value="Reprolysin_4"/>
    <property type="match status" value="1"/>
</dbReference>
<gene>
    <name evidence="10" type="ORF">BXZ70DRAFT_1007262</name>
</gene>
<dbReference type="PANTHER" id="PTHR11905">
    <property type="entry name" value="ADAM A DISINTEGRIN AND METALLOPROTEASE DOMAIN"/>
    <property type="match status" value="1"/>
</dbReference>
<keyword evidence="4" id="KW-0862">Zinc</keyword>
<feature type="region of interest" description="Disordered" evidence="5">
    <location>
        <begin position="809"/>
        <end position="911"/>
    </location>
</feature>
<dbReference type="PROSITE" id="PS50214">
    <property type="entry name" value="DISINTEGRIN_2"/>
    <property type="match status" value="1"/>
</dbReference>
<evidence type="ECO:0000256" key="1">
    <source>
        <dbReference type="ARBA" id="ARBA00023157"/>
    </source>
</evidence>
<feature type="binding site" evidence="4">
    <location>
        <position position="495"/>
    </location>
    <ligand>
        <name>Zn(2+)</name>
        <dbReference type="ChEBI" id="CHEBI:29105"/>
        <note>catalytic</note>
    </ligand>
</feature>
<dbReference type="Gene3D" id="3.40.390.10">
    <property type="entry name" value="Collagenase (Catalytic Domain)"/>
    <property type="match status" value="1"/>
</dbReference>
<evidence type="ECO:0000256" key="2">
    <source>
        <dbReference type="ARBA" id="ARBA00056552"/>
    </source>
</evidence>
<reference evidence="10" key="1">
    <citation type="journal article" date="2021" name="New Phytol.">
        <title>Evolutionary innovations through gain and loss of genes in the ectomycorrhizal Boletales.</title>
        <authorList>
            <person name="Wu G."/>
            <person name="Miyauchi S."/>
            <person name="Morin E."/>
            <person name="Kuo A."/>
            <person name="Drula E."/>
            <person name="Varga T."/>
            <person name="Kohler A."/>
            <person name="Feng B."/>
            <person name="Cao Y."/>
            <person name="Lipzen A."/>
            <person name="Daum C."/>
            <person name="Hundley H."/>
            <person name="Pangilinan J."/>
            <person name="Johnson J."/>
            <person name="Barry K."/>
            <person name="LaButti K."/>
            <person name="Ng V."/>
            <person name="Ahrendt S."/>
            <person name="Min B."/>
            <person name="Choi I.G."/>
            <person name="Park H."/>
            <person name="Plett J.M."/>
            <person name="Magnuson J."/>
            <person name="Spatafora J.W."/>
            <person name="Nagy L.G."/>
            <person name="Henrissat B."/>
            <person name="Grigoriev I.V."/>
            <person name="Yang Z.L."/>
            <person name="Xu J."/>
            <person name="Martin F.M."/>
        </authorList>
    </citation>
    <scope>NUCLEOTIDE SEQUENCE</scope>
    <source>
        <strain evidence="10">KKN 215</strain>
    </source>
</reference>
<dbReference type="Proteomes" id="UP000813824">
    <property type="component" value="Unassembled WGS sequence"/>
</dbReference>
<dbReference type="OrthoDB" id="5951731at2759"/>
<feature type="active site" evidence="4">
    <location>
        <position position="496"/>
    </location>
</feature>
<dbReference type="SMART" id="SM00050">
    <property type="entry name" value="DISIN"/>
    <property type="match status" value="1"/>
</dbReference>
<dbReference type="InterPro" id="IPR024079">
    <property type="entry name" value="MetalloPept_cat_dom_sf"/>
</dbReference>
<dbReference type="GO" id="GO:0004222">
    <property type="term" value="F:metalloendopeptidase activity"/>
    <property type="evidence" value="ECO:0007669"/>
    <property type="project" value="InterPro"/>
</dbReference>
<dbReference type="Gene3D" id="4.10.70.10">
    <property type="entry name" value="Disintegrin domain"/>
    <property type="match status" value="1"/>
</dbReference>
<dbReference type="AlphaFoldDB" id="A0A8K0XQK9"/>
<keyword evidence="6" id="KW-1133">Transmembrane helix</keyword>
<keyword evidence="6" id="KW-0472">Membrane</keyword>
<comment type="caution">
    <text evidence="4">Lacks conserved residue(s) required for the propagation of feature annotation.</text>
</comment>
<feature type="transmembrane region" description="Helical" evidence="6">
    <location>
        <begin position="770"/>
        <end position="790"/>
    </location>
</feature>
<feature type="chain" id="PRO_5035460185" description="Disintegrin and metalloproteinase domain-containing protein B" evidence="7">
    <location>
        <begin position="26"/>
        <end position="911"/>
    </location>
</feature>
<dbReference type="Pfam" id="PF00200">
    <property type="entry name" value="Disintegrin"/>
    <property type="match status" value="1"/>
</dbReference>
<organism evidence="10 11">
    <name type="scientific">Cristinia sonorae</name>
    <dbReference type="NCBI Taxonomy" id="1940300"/>
    <lineage>
        <taxon>Eukaryota</taxon>
        <taxon>Fungi</taxon>
        <taxon>Dikarya</taxon>
        <taxon>Basidiomycota</taxon>
        <taxon>Agaricomycotina</taxon>
        <taxon>Agaricomycetes</taxon>
        <taxon>Agaricomycetidae</taxon>
        <taxon>Agaricales</taxon>
        <taxon>Pleurotineae</taxon>
        <taxon>Stephanosporaceae</taxon>
        <taxon>Cristinia</taxon>
    </lineage>
</organism>
<dbReference type="InterPro" id="IPR034028">
    <property type="entry name" value="ZnMc_ADAM_fungal"/>
</dbReference>
<feature type="domain" description="Disintegrin" evidence="8">
    <location>
        <begin position="582"/>
        <end position="670"/>
    </location>
</feature>
<comment type="caution">
    <text evidence="10">The sequence shown here is derived from an EMBL/GenBank/DDBJ whole genome shotgun (WGS) entry which is preliminary data.</text>
</comment>
<feature type="compositionally biased region" description="Pro residues" evidence="5">
    <location>
        <begin position="902"/>
        <end position="911"/>
    </location>
</feature>
<dbReference type="SUPFAM" id="SSF55486">
    <property type="entry name" value="Metalloproteases ('zincins'), catalytic domain"/>
    <property type="match status" value="1"/>
</dbReference>
<feature type="compositionally biased region" description="Polar residues" evidence="5">
    <location>
        <begin position="845"/>
        <end position="865"/>
    </location>
</feature>